<evidence type="ECO:0000313" key="7">
    <source>
        <dbReference type="EMBL" id="GFS55025.1"/>
    </source>
</evidence>
<feature type="domain" description="Thyroglobulin type-1" evidence="6">
    <location>
        <begin position="1"/>
        <end position="33"/>
    </location>
</feature>
<dbReference type="InterPro" id="IPR051950">
    <property type="entry name" value="Dev_reg/Prot_inhib"/>
</dbReference>
<evidence type="ECO:0000256" key="3">
    <source>
        <dbReference type="ARBA" id="ARBA00022737"/>
    </source>
</evidence>
<evidence type="ECO:0000256" key="4">
    <source>
        <dbReference type="ARBA" id="ARBA00023157"/>
    </source>
</evidence>
<comment type="subcellular location">
    <subcellularLocation>
        <location evidence="1">Secreted</location>
    </subcellularLocation>
</comment>
<dbReference type="GO" id="GO:0005615">
    <property type="term" value="C:extracellular space"/>
    <property type="evidence" value="ECO:0007669"/>
    <property type="project" value="TreeGrafter"/>
</dbReference>
<sequence>MVPNCDANGDYMPMQCYQGSNMCSCYDKSGNPITQPSTTLKSCKCLVERHEVESRNLIGSYIPQCEEDGTYQKSQCVGSIGVCFCVNPMTGEKKGDVTRGGVNC</sequence>
<evidence type="ECO:0000313" key="8">
    <source>
        <dbReference type="Proteomes" id="UP000886998"/>
    </source>
</evidence>
<dbReference type="EMBL" id="BMAV01026985">
    <property type="protein sequence ID" value="GFS55025.1"/>
    <property type="molecule type" value="Genomic_DNA"/>
</dbReference>
<keyword evidence="2" id="KW-0964">Secreted</keyword>
<evidence type="ECO:0000259" key="6">
    <source>
        <dbReference type="PROSITE" id="PS51162"/>
    </source>
</evidence>
<comment type="caution">
    <text evidence="7">The sequence shown here is derived from an EMBL/GenBank/DDBJ whole genome shotgun (WGS) entry which is preliminary data.</text>
</comment>
<organism evidence="7 8">
    <name type="scientific">Trichonephila inaurata madagascariensis</name>
    <dbReference type="NCBI Taxonomy" id="2747483"/>
    <lineage>
        <taxon>Eukaryota</taxon>
        <taxon>Metazoa</taxon>
        <taxon>Ecdysozoa</taxon>
        <taxon>Arthropoda</taxon>
        <taxon>Chelicerata</taxon>
        <taxon>Arachnida</taxon>
        <taxon>Araneae</taxon>
        <taxon>Araneomorphae</taxon>
        <taxon>Entelegynae</taxon>
        <taxon>Araneoidea</taxon>
        <taxon>Nephilidae</taxon>
        <taxon>Trichonephila</taxon>
        <taxon>Trichonephila inaurata</taxon>
    </lineage>
</organism>
<dbReference type="OrthoDB" id="6425141at2759"/>
<comment type="caution">
    <text evidence="5">Lacks conserved residue(s) required for the propagation of feature annotation.</text>
</comment>
<dbReference type="Pfam" id="PF00086">
    <property type="entry name" value="Thyroglobulin_1"/>
    <property type="match status" value="2"/>
</dbReference>
<keyword evidence="4 5" id="KW-1015">Disulfide bond</keyword>
<evidence type="ECO:0000256" key="5">
    <source>
        <dbReference type="PROSITE-ProRule" id="PRU00500"/>
    </source>
</evidence>
<dbReference type="AlphaFoldDB" id="A0A8X6MHY7"/>
<feature type="disulfide bond" evidence="5">
    <location>
        <begin position="76"/>
        <end position="83"/>
    </location>
</feature>
<dbReference type="PROSITE" id="PS00484">
    <property type="entry name" value="THYROGLOBULIN_1_1"/>
    <property type="match status" value="1"/>
</dbReference>
<reference evidence="7" key="1">
    <citation type="submission" date="2020-08" db="EMBL/GenBank/DDBJ databases">
        <title>Multicomponent nature underlies the extraordinary mechanical properties of spider dragline silk.</title>
        <authorList>
            <person name="Kono N."/>
            <person name="Nakamura H."/>
            <person name="Mori M."/>
            <person name="Yoshida Y."/>
            <person name="Ohtoshi R."/>
            <person name="Malay A.D."/>
            <person name="Moran D.A.P."/>
            <person name="Tomita M."/>
            <person name="Numata K."/>
            <person name="Arakawa K."/>
        </authorList>
    </citation>
    <scope>NUCLEOTIDE SEQUENCE</scope>
</reference>
<keyword evidence="3" id="KW-0677">Repeat</keyword>
<evidence type="ECO:0000256" key="1">
    <source>
        <dbReference type="ARBA" id="ARBA00004613"/>
    </source>
</evidence>
<evidence type="ECO:0000256" key="2">
    <source>
        <dbReference type="ARBA" id="ARBA00022525"/>
    </source>
</evidence>
<feature type="domain" description="Thyroglobulin type-1" evidence="6">
    <location>
        <begin position="42"/>
        <end position="104"/>
    </location>
</feature>
<feature type="disulfide bond" evidence="5">
    <location>
        <begin position="16"/>
        <end position="23"/>
    </location>
</feature>
<name>A0A8X6MHY7_9ARAC</name>
<proteinExistence type="predicted"/>
<dbReference type="InterPro" id="IPR036857">
    <property type="entry name" value="Thyroglobulin_1_sf"/>
</dbReference>
<dbReference type="SMART" id="SM00211">
    <property type="entry name" value="TY"/>
    <property type="match status" value="2"/>
</dbReference>
<keyword evidence="8" id="KW-1185">Reference proteome</keyword>
<dbReference type="SUPFAM" id="SSF57610">
    <property type="entry name" value="Thyroglobulin type-1 domain"/>
    <property type="match status" value="2"/>
</dbReference>
<dbReference type="CDD" id="cd00191">
    <property type="entry name" value="TY"/>
    <property type="match status" value="2"/>
</dbReference>
<dbReference type="InterPro" id="IPR000716">
    <property type="entry name" value="Thyroglobulin_1"/>
</dbReference>
<dbReference type="GO" id="GO:0007160">
    <property type="term" value="P:cell-matrix adhesion"/>
    <property type="evidence" value="ECO:0007669"/>
    <property type="project" value="TreeGrafter"/>
</dbReference>
<dbReference type="Proteomes" id="UP000886998">
    <property type="component" value="Unassembled WGS sequence"/>
</dbReference>
<dbReference type="PANTHER" id="PTHR12352:SF3">
    <property type="entry name" value="NIDOGEN-2"/>
    <property type="match status" value="1"/>
</dbReference>
<protein>
    <submittedName>
        <fullName evidence="7">U24-ctenitoxin-Pn1a</fullName>
    </submittedName>
</protein>
<dbReference type="PROSITE" id="PS51162">
    <property type="entry name" value="THYROGLOBULIN_1_2"/>
    <property type="match status" value="2"/>
</dbReference>
<dbReference type="Gene3D" id="4.10.800.10">
    <property type="entry name" value="Thyroglobulin type-1"/>
    <property type="match status" value="2"/>
</dbReference>
<dbReference type="PANTHER" id="PTHR12352">
    <property type="entry name" value="SECRETED MODULAR CALCIUM-BINDING PROTEIN"/>
    <property type="match status" value="1"/>
</dbReference>
<accession>A0A8X6MHY7</accession>
<gene>
    <name evidence="7" type="primary">PN16_2</name>
    <name evidence="7" type="ORF">TNIN_319341</name>
</gene>
<dbReference type="GO" id="GO:0005604">
    <property type="term" value="C:basement membrane"/>
    <property type="evidence" value="ECO:0007669"/>
    <property type="project" value="TreeGrafter"/>
</dbReference>